<dbReference type="KEGG" id="clf:GJQ69_08485"/>
<evidence type="ECO:0000256" key="6">
    <source>
        <dbReference type="ARBA" id="ARBA00023065"/>
    </source>
</evidence>
<dbReference type="RefSeq" id="WP_174193500.1">
    <property type="nucleotide sequence ID" value="NZ_CP046051.1"/>
</dbReference>
<proteinExistence type="predicted"/>
<keyword evidence="4 8" id="KW-0812">Transmembrane</keyword>
<evidence type="ECO:0000256" key="5">
    <source>
        <dbReference type="ARBA" id="ARBA00022989"/>
    </source>
</evidence>
<reference evidence="9 10" key="1">
    <citation type="submission" date="2019-11" db="EMBL/GenBank/DDBJ databases">
        <authorList>
            <person name="Ren C."/>
            <person name="Wang H."/>
            <person name="Xu Y."/>
        </authorList>
    </citation>
    <scope>NUCLEOTIDE SEQUENCE [LARGE SCALE GENOMIC DNA]</scope>
    <source>
        <strain evidence="9 10">LBM 19010</strain>
    </source>
</reference>
<feature type="transmembrane region" description="Helical" evidence="8">
    <location>
        <begin position="15"/>
        <end position="35"/>
    </location>
</feature>
<sequence>MLANLKMWLHKEPPGRIIVVSFAIIILTGSLLLCLPACTRPGKSTSYLDALFTAGSATCVTGLTLFDTYRHWTTLGQVFILMLIQVGGLGLVTFTTGFTLLMRKKLGLRNMELAVENTNGDSGDIGSLVRMILKFTFSCEGIGALILMIRFLPQMGAHGIWVSVFLAVSAYCNAGFDILGSVMENGNLIPYAADPLVCLTIDMLIIVGGLGFVVIADICHSKLQPTLHGQHRHSLGFHSRIVLSMAILLIILGTIVFMVLEYKNTLASLPNFGAKLNAALLQSVSPRTAGFASVDLSKEYDFTKIFTVLLMFIGAAPGSTGGGIKTTTMLVLLCCVHSVLRGQPEAIFHHRRIDKFTVYRALAICGVGMLVVLIVTGIITSTTPNVNGVDALYEATSAFGTVGLTAGVTPRLSPISRIAIILTMYIGRVGPVSLGLAVSIKHGHIHTDSVLPEGKIIVG</sequence>
<dbReference type="PANTHER" id="PTHR32024">
    <property type="entry name" value="TRK SYSTEM POTASSIUM UPTAKE PROTEIN TRKG-RELATED"/>
    <property type="match status" value="1"/>
</dbReference>
<protein>
    <submittedName>
        <fullName evidence="9">Cation transport protein</fullName>
    </submittedName>
</protein>
<feature type="transmembrane region" description="Helical" evidence="8">
    <location>
        <begin position="78"/>
        <end position="101"/>
    </location>
</feature>
<dbReference type="InterPro" id="IPR003445">
    <property type="entry name" value="Cat_transpt"/>
</dbReference>
<evidence type="ECO:0000313" key="10">
    <source>
        <dbReference type="Proteomes" id="UP000501316"/>
    </source>
</evidence>
<evidence type="ECO:0000256" key="2">
    <source>
        <dbReference type="ARBA" id="ARBA00022448"/>
    </source>
</evidence>
<feature type="transmembrane region" description="Helical" evidence="8">
    <location>
        <begin position="357"/>
        <end position="379"/>
    </location>
</feature>
<name>A0A859DS32_9FIRM</name>
<accession>A0A859DS32</accession>
<evidence type="ECO:0000256" key="8">
    <source>
        <dbReference type="SAM" id="Phobius"/>
    </source>
</evidence>
<dbReference type="EMBL" id="CP046051">
    <property type="protein sequence ID" value="QKN24506.1"/>
    <property type="molecule type" value="Genomic_DNA"/>
</dbReference>
<feature type="transmembrane region" description="Helical" evidence="8">
    <location>
        <begin position="155"/>
        <end position="176"/>
    </location>
</feature>
<keyword evidence="5 8" id="KW-1133">Transmembrane helix</keyword>
<dbReference type="GO" id="GO:0008324">
    <property type="term" value="F:monoatomic cation transmembrane transporter activity"/>
    <property type="evidence" value="ECO:0007669"/>
    <property type="project" value="InterPro"/>
</dbReference>
<keyword evidence="6" id="KW-0406">Ion transport</keyword>
<evidence type="ECO:0000256" key="7">
    <source>
        <dbReference type="ARBA" id="ARBA00023136"/>
    </source>
</evidence>
<dbReference type="GO" id="GO:0030001">
    <property type="term" value="P:metal ion transport"/>
    <property type="evidence" value="ECO:0007669"/>
    <property type="project" value="UniProtKB-ARBA"/>
</dbReference>
<feature type="transmembrane region" description="Helical" evidence="8">
    <location>
        <begin position="241"/>
        <end position="260"/>
    </location>
</feature>
<dbReference type="AlphaFoldDB" id="A0A859DS32"/>
<feature type="transmembrane region" description="Helical" evidence="8">
    <location>
        <begin position="47"/>
        <end position="66"/>
    </location>
</feature>
<dbReference type="GO" id="GO:0005886">
    <property type="term" value="C:plasma membrane"/>
    <property type="evidence" value="ECO:0007669"/>
    <property type="project" value="UniProtKB-SubCell"/>
</dbReference>
<dbReference type="Pfam" id="PF02386">
    <property type="entry name" value="TrkH"/>
    <property type="match status" value="1"/>
</dbReference>
<gene>
    <name evidence="9" type="ORF">GJQ69_08485</name>
</gene>
<evidence type="ECO:0000313" key="9">
    <source>
        <dbReference type="EMBL" id="QKN24506.1"/>
    </source>
</evidence>
<evidence type="ECO:0000256" key="1">
    <source>
        <dbReference type="ARBA" id="ARBA00004651"/>
    </source>
</evidence>
<dbReference type="Proteomes" id="UP000501316">
    <property type="component" value="Chromosome"/>
</dbReference>
<feature type="transmembrane region" description="Helical" evidence="8">
    <location>
        <begin position="196"/>
        <end position="220"/>
    </location>
</feature>
<keyword evidence="7 8" id="KW-0472">Membrane</keyword>
<feature type="transmembrane region" description="Helical" evidence="8">
    <location>
        <begin position="305"/>
        <end position="336"/>
    </location>
</feature>
<keyword evidence="3" id="KW-1003">Cell membrane</keyword>
<evidence type="ECO:0000256" key="4">
    <source>
        <dbReference type="ARBA" id="ARBA00022692"/>
    </source>
</evidence>
<keyword evidence="2" id="KW-0813">Transport</keyword>
<dbReference type="PANTHER" id="PTHR32024:SF1">
    <property type="entry name" value="KTR SYSTEM POTASSIUM UPTAKE PROTEIN B"/>
    <property type="match status" value="1"/>
</dbReference>
<organism evidence="9 10">
    <name type="scientific">Caproicibacterium lactatifermentans</name>
    <dbReference type="NCBI Taxonomy" id="2666138"/>
    <lineage>
        <taxon>Bacteria</taxon>
        <taxon>Bacillati</taxon>
        <taxon>Bacillota</taxon>
        <taxon>Clostridia</taxon>
        <taxon>Eubacteriales</taxon>
        <taxon>Oscillospiraceae</taxon>
        <taxon>Caproicibacterium</taxon>
    </lineage>
</organism>
<comment type="subcellular location">
    <subcellularLocation>
        <location evidence="1">Cell membrane</location>
        <topology evidence="1">Multi-pass membrane protein</topology>
    </subcellularLocation>
</comment>
<evidence type="ECO:0000256" key="3">
    <source>
        <dbReference type="ARBA" id="ARBA00022475"/>
    </source>
</evidence>